<keyword evidence="3" id="KW-1185">Reference proteome</keyword>
<proteinExistence type="predicted"/>
<evidence type="ECO:0008006" key="4">
    <source>
        <dbReference type="Google" id="ProtNLM"/>
    </source>
</evidence>
<dbReference type="Pfam" id="PF19264">
    <property type="entry name" value="DUF5907"/>
    <property type="match status" value="4"/>
</dbReference>
<dbReference type="EMBL" id="VWNE01000003">
    <property type="protein sequence ID" value="KAA8485939.1"/>
    <property type="molecule type" value="Genomic_DNA"/>
</dbReference>
<dbReference type="RefSeq" id="WP_141816702.1">
    <property type="nucleotide sequence ID" value="NZ_VFPL01000002.1"/>
</dbReference>
<dbReference type="Proteomes" id="UP000322918">
    <property type="component" value="Unassembled WGS sequence"/>
</dbReference>
<evidence type="ECO:0000313" key="3">
    <source>
        <dbReference type="Proteomes" id="UP000322918"/>
    </source>
</evidence>
<organism evidence="2 3">
    <name type="scientific">Arcticibacter tournemirensis</name>
    <dbReference type="NCBI Taxonomy" id="699437"/>
    <lineage>
        <taxon>Bacteria</taxon>
        <taxon>Pseudomonadati</taxon>
        <taxon>Bacteroidota</taxon>
        <taxon>Sphingobacteriia</taxon>
        <taxon>Sphingobacteriales</taxon>
        <taxon>Sphingobacteriaceae</taxon>
        <taxon>Arcticibacter</taxon>
    </lineage>
</organism>
<dbReference type="OrthoDB" id="1233056at2"/>
<keyword evidence="1" id="KW-0732">Signal</keyword>
<evidence type="ECO:0000256" key="1">
    <source>
        <dbReference type="SAM" id="SignalP"/>
    </source>
</evidence>
<feature type="signal peptide" evidence="1">
    <location>
        <begin position="1"/>
        <end position="21"/>
    </location>
</feature>
<dbReference type="InterPro" id="IPR045571">
    <property type="entry name" value="DUF5907"/>
</dbReference>
<protein>
    <recommendedName>
        <fullName evidence="4">T9SS type A sorting domain-containing protein</fullName>
    </recommendedName>
</protein>
<reference evidence="2 3" key="1">
    <citation type="submission" date="2019-09" db="EMBL/GenBank/DDBJ databases">
        <title>Pararcticibacter amylolyticus gen. nov., sp. nov., isolated from a rottenly hemp rope, and reclassification of Pedobacter tournemirensis as Pararcticibacter tournemirensis comb. nov.</title>
        <authorList>
            <person name="Cai Y."/>
        </authorList>
    </citation>
    <scope>NUCLEOTIDE SEQUENCE [LARGE SCALE GENOMIC DNA]</scope>
    <source>
        <strain evidence="2 3">TF5-37.2-LB10</strain>
    </source>
</reference>
<name>A0A5M9HHH0_9SPHI</name>
<gene>
    <name evidence="2" type="ORF">F1649_02795</name>
</gene>
<comment type="caution">
    <text evidence="2">The sequence shown here is derived from an EMBL/GenBank/DDBJ whole genome shotgun (WGS) entry which is preliminary data.</text>
</comment>
<feature type="chain" id="PRO_5024270423" description="T9SS type A sorting domain-containing protein" evidence="1">
    <location>
        <begin position="22"/>
        <end position="1885"/>
    </location>
</feature>
<evidence type="ECO:0000313" key="2">
    <source>
        <dbReference type="EMBL" id="KAA8485939.1"/>
    </source>
</evidence>
<accession>A0A5M9HHH0</accession>
<sequence length="1885" mass="187708">MNKRFIYLTLIVVLFSIGARAQVGIGTTTPDASAQLEVYSVAKGLLIPRLTSSQRTSISSPATGLLVYQTDNTPGFYFYTSGEWKRLANSTEINNGGGTGTSGNSLLNGAVNPSSGVGNNGDFYINTATYTLYGPKANGAWPSTGASMIGAANVSMGGYKLTNLAAPTNNKDAATKKYVDDLVASSAGKFNPVLSLDNEQNLSIEGGNSVSLADLYQSLSIAGSVLSISGPRNSHVDLSGILALVNGGTGVPGIVYHDETLVGTGQTASKLSVNDQGITAVKLKNITTNGGSGQVLTSDGIGGFKWADQGGLGTIGTGTVLGNNSGLDATPAPLTMAQLKTMFDVKASEVSVAAGSLSSNNVQSALEELNTKIGVVDTKASGALAEVSVGSMLKGKGTTASPLNLADITGPSLLGRQTGTGTPGQMGIGSGLTFSADSKLMADFTVVALSSHNHTIDGLSNVSTGTKSVNDLLQWNGTNWVNVPAATAGGSFTGVTTDNLTISGDGKTTPLSLANKSVSFGKMADLTGPALIGRSSGSGSPERISLGGGLSISGTTLGLMSGASSGDILQWDGTQWQSKSLAAAGIPVGGGTVTFAPVGTGDVTAPSVTGSNLAPTLSIRDGAVTNTKLGPGSVTSDKLANGAVDLSGSKVTGTLPAGSLPTDLGTGKTINGLTLTNTGTGFNVKDASTGTTLLNAATGSSVSGNNTGDQTISFQTTGGDIATVAPVSSTTALNPTLTINNDAITSAKIKDGAVTATKLAANAVDLSGTTVTGLLPANKVEVSPLIAGAGTVQAALAALDGKIGTTPSTPTAHTHPLSDITDITVATPASNDILQFNGTKWVNKSFSSAGVLTNSLQFSPSGEISGTATASSGTLAPALTINSQAVSDLKLKGITVGGTAGQVLTSAGSNGFQWRNLDVSNLTATGFTGGTLTSTLNDLYSKISVGAGGGLNFVTTDNVTIEGDGVGASTSVKIKDGGVSLNKIATLPTGSLLGNVSGTNTTITPGAGLQFSGSSLALKPATSSSLGGVIVDPASSGLDITAGGNLSVKTSTLTGVIKSISDGAGISTTTNTSTGVATVGIADNGVTTVKILNENVTLAKIERIPTHTLLGNSTATSASPQSLTLGSGLTFSGTSVVLDPTTLPVASTTTSGTVKVGSGLTMTTGVLSVDASTVTGLVKTVSGPEITVTPNSPTAGNAYVSLNNSSITTAKIADANVTLAKLQNLSGSSKLLGSASTGTGVSEITIGSGLTLTGTTLSASGGGGTVTGVSVATANGFSGTATATSTPQITLKTSVTGLLSGDGTTGVISAATTTGTGKVVMDTNPTITGAIITGTLTGNASSATTATTATTATNATNTAVTTAGATGTVYPTFVTATSGNLPQQATSSLSYNLATQELNAKIQPSNIINYPANGSVYLAGDGTWKAASGSAVSITGGTGITVTGTSPSFTIGLTSGTNADNLGFDNTKTTGNLALKSGATNLATTTIAPVGTTASTYGLMSSTDKIRLDNIYASPTAGYVLTWDGTASKPVWLASSGGAGGGFTGLQYSYSSPDLIAKITPLTTGTGTGDIPVLRDNYNSTTTLAGLMIKEDKEKLLKIPTITNNPAVGQLLVPTSPSAAAWTSPTLTYSSTSSTYNSGVLNLTLGSSIVSGTIPEATTSTSATANDGKAGLLNSNDKHRLTNLLPSPTAAGQVLTSSSANAASWITPTGSGGSSKPDMYMAAKASGSSGTYTNDVLVKSWGTSKVTYSWDSKTEAMGNVTYLNILIPEGTIVDYVRINVVEAQQLELIKTPQFGYFYLCLKITGGTPSYNNDTQTLLVPNLMAVSLRNGNSPTGVSTFQYQIGGSGNVQISQITSGELRMNMGGLKGMPSGTDPGTGFALILNY</sequence>